<dbReference type="Gene3D" id="6.20.50.100">
    <property type="match status" value="1"/>
</dbReference>
<name>A0A7Z0T921_9FUSO</name>
<sequence>YGFKVIAGKEGTGTTTGTVEETKVSKDETVTFKAGNNLNINQNGKEFTYSLNKDITGLDKITLGSDGQDGKPGVSIDGTKGTVGINGVDGSKADITTKAGKPGVNGADGETITRIEYSDKDGNPHTVATLEDGLKFAGDNG</sequence>
<reference evidence="1 2" key="1">
    <citation type="submission" date="2020-05" db="EMBL/GenBank/DDBJ databases">
        <title>Streptobacillus felis strain LHL191014123.</title>
        <authorList>
            <person name="Fawzy A."/>
            <person name="Rau J."/>
            <person name="Risse K."/>
            <person name="Schauerte N."/>
            <person name="Geiger C."/>
            <person name="Blom J."/>
            <person name="Imirzalioglu C."/>
            <person name="Falgenhauer J."/>
            <person name="Bach A."/>
            <person name="Herden C."/>
            <person name="Eisenberg T."/>
        </authorList>
    </citation>
    <scope>NUCLEOTIDE SEQUENCE [LARGE SCALE GENOMIC DNA]</scope>
    <source>
        <strain evidence="1 2">LHL191014123</strain>
    </source>
</reference>
<organism evidence="1 2">
    <name type="scientific">Streptobacillus felis</name>
    <dbReference type="NCBI Taxonomy" id="1384509"/>
    <lineage>
        <taxon>Bacteria</taxon>
        <taxon>Fusobacteriati</taxon>
        <taxon>Fusobacteriota</taxon>
        <taxon>Fusobacteriia</taxon>
        <taxon>Fusobacteriales</taxon>
        <taxon>Leptotrichiaceae</taxon>
        <taxon>Streptobacillus</taxon>
    </lineage>
</organism>
<evidence type="ECO:0000313" key="1">
    <source>
        <dbReference type="EMBL" id="NYV28519.1"/>
    </source>
</evidence>
<keyword evidence="2" id="KW-1185">Reference proteome</keyword>
<comment type="caution">
    <text evidence="1">The sequence shown here is derived from an EMBL/GenBank/DDBJ whole genome shotgun (WGS) entry which is preliminary data.</text>
</comment>
<dbReference type="Proteomes" id="UP000526184">
    <property type="component" value="Unassembled WGS sequence"/>
</dbReference>
<proteinExistence type="predicted"/>
<dbReference type="EMBL" id="JABMKT010000099">
    <property type="protein sequence ID" value="NYV28519.1"/>
    <property type="molecule type" value="Genomic_DNA"/>
</dbReference>
<accession>A0A7Z0T921</accession>
<evidence type="ECO:0000313" key="2">
    <source>
        <dbReference type="Proteomes" id="UP000526184"/>
    </source>
</evidence>
<evidence type="ECO:0008006" key="3">
    <source>
        <dbReference type="Google" id="ProtNLM"/>
    </source>
</evidence>
<dbReference type="AlphaFoldDB" id="A0A7Z0T921"/>
<protein>
    <recommendedName>
        <fullName evidence="3">Trimeric autotransporter adhesin YadA-like stalk domain-containing protein</fullName>
    </recommendedName>
</protein>
<gene>
    <name evidence="1" type="ORF">HP397_06860</name>
</gene>
<feature type="non-terminal residue" evidence="1">
    <location>
        <position position="141"/>
    </location>
</feature>
<feature type="non-terminal residue" evidence="1">
    <location>
        <position position="1"/>
    </location>
</feature>